<evidence type="ECO:0000256" key="3">
    <source>
        <dbReference type="SAM" id="MobiDB-lite"/>
    </source>
</evidence>
<dbReference type="Gene3D" id="1.25.40.10">
    <property type="entry name" value="Tetratricopeptide repeat domain"/>
    <property type="match status" value="3"/>
</dbReference>
<dbReference type="InterPro" id="IPR037213">
    <property type="entry name" value="Run_dom_sf"/>
</dbReference>
<dbReference type="InterPro" id="IPR011990">
    <property type="entry name" value="TPR-like_helical_dom_sf"/>
</dbReference>
<organism evidence="5 6">
    <name type="scientific">Tetradesmus obliquus</name>
    <name type="common">Green alga</name>
    <name type="synonym">Acutodesmus obliquus</name>
    <dbReference type="NCBI Taxonomy" id="3088"/>
    <lineage>
        <taxon>Eukaryota</taxon>
        <taxon>Viridiplantae</taxon>
        <taxon>Chlorophyta</taxon>
        <taxon>core chlorophytes</taxon>
        <taxon>Chlorophyceae</taxon>
        <taxon>CS clade</taxon>
        <taxon>Sphaeropleales</taxon>
        <taxon>Scenedesmaceae</taxon>
        <taxon>Tetradesmus</taxon>
    </lineage>
</organism>
<name>A0ABY8U7V9_TETOB</name>
<proteinExistence type="predicted"/>
<dbReference type="Gene3D" id="1.20.58.900">
    <property type="match status" value="1"/>
</dbReference>
<evidence type="ECO:0000313" key="5">
    <source>
        <dbReference type="EMBL" id="WIA16502.1"/>
    </source>
</evidence>
<reference evidence="5 6" key="1">
    <citation type="submission" date="2023-05" db="EMBL/GenBank/DDBJ databases">
        <title>A 100% complete, gapless, phased diploid assembly of the Scenedesmus obliquus UTEX 3031 genome.</title>
        <authorList>
            <person name="Biondi T.C."/>
            <person name="Hanschen E.R."/>
            <person name="Kwon T."/>
            <person name="Eng W."/>
            <person name="Kruse C.P.S."/>
            <person name="Koehler S.I."/>
            <person name="Kunde Y."/>
            <person name="Gleasner C.D."/>
            <person name="You Mak K.T."/>
            <person name="Polle J."/>
            <person name="Hovde B.T."/>
            <person name="Starkenburg S.R."/>
        </authorList>
    </citation>
    <scope>NUCLEOTIDE SEQUENCE [LARGE SCALE GENOMIC DNA]</scope>
    <source>
        <strain evidence="5 6">DOE0152z</strain>
    </source>
</reference>
<gene>
    <name evidence="5" type="ORF">OEZ85_013181</name>
</gene>
<keyword evidence="2" id="KW-0802">TPR repeat</keyword>
<dbReference type="PANTHER" id="PTHR44858">
    <property type="entry name" value="TETRATRICOPEPTIDE REPEAT PROTEIN 6"/>
    <property type="match status" value="1"/>
</dbReference>
<dbReference type="PROSITE" id="PS50826">
    <property type="entry name" value="RUN"/>
    <property type="match status" value="1"/>
</dbReference>
<sequence length="567" mass="61088">MSDMEGRLSSAFGLLHSSPGAESAQSCVAAALLSWLEHGLKGNRAVSGSVWSVVTAATRAFPIQLSPSVEKAQTLADVCAGTDPVQAWVLQAIDDGSLVTLVQRLRSQPQIITAYTRDALIRDAKAAERLVAQLQQLKELLPATPYVRYLQQQAAQDTGQPATPVHIQTEEDLQPHSSQPPPQQQQDVAGAKEQDSSSSSSSSKAAAAARDVLGGWLPRQAVAAFGVLQALQHGSKQHPRLMLGADGIARMKAARASPPAAKLDLWVRASLNEQLLGVRLSTLAANPDALAAAAALEQQLPDIAQLQADAYEAYANRDFQAAVQYLTDILQVDASNPRWLEMRAQVLVDAKSFDAAVADFNAALALAPAGEPIVEARLRAGRALAYEGRSQWQEALADYDAALQLAAAGGESPDPYIINARGNCRNSLGEWEGAREDYLTSSQLFQQAKGFRGRGGTTTQRLDGAIFAASNAALMLAQVGDEEGALREFEKIARRAPGSSDSRAALAALYWRRGDEQRAEDVWHFACENISAGCSKYQDRKWLQEVRRWPPVMVARLQDFLALQRPA</sequence>
<evidence type="ECO:0000256" key="1">
    <source>
        <dbReference type="ARBA" id="ARBA00022737"/>
    </source>
</evidence>
<dbReference type="SUPFAM" id="SSF140741">
    <property type="entry name" value="RUN domain-like"/>
    <property type="match status" value="1"/>
</dbReference>
<feature type="domain" description="RUN" evidence="4">
    <location>
        <begin position="19"/>
        <end position="153"/>
    </location>
</feature>
<dbReference type="InterPro" id="IPR019734">
    <property type="entry name" value="TPR_rpt"/>
</dbReference>
<dbReference type="SUPFAM" id="SSF48452">
    <property type="entry name" value="TPR-like"/>
    <property type="match status" value="1"/>
</dbReference>
<dbReference type="InterPro" id="IPR050498">
    <property type="entry name" value="Ycf3"/>
</dbReference>
<evidence type="ECO:0000256" key="2">
    <source>
        <dbReference type="ARBA" id="ARBA00022803"/>
    </source>
</evidence>
<dbReference type="Proteomes" id="UP001244341">
    <property type="component" value="Chromosome 7b"/>
</dbReference>
<accession>A0ABY8U7V9</accession>
<feature type="compositionally biased region" description="Low complexity" evidence="3">
    <location>
        <begin position="196"/>
        <end position="205"/>
    </location>
</feature>
<evidence type="ECO:0000313" key="6">
    <source>
        <dbReference type="Proteomes" id="UP001244341"/>
    </source>
</evidence>
<keyword evidence="1" id="KW-0677">Repeat</keyword>
<dbReference type="Pfam" id="PF02759">
    <property type="entry name" value="RUN"/>
    <property type="match status" value="1"/>
</dbReference>
<dbReference type="EMBL" id="CP126214">
    <property type="protein sequence ID" value="WIA16502.1"/>
    <property type="molecule type" value="Genomic_DNA"/>
</dbReference>
<keyword evidence="6" id="KW-1185">Reference proteome</keyword>
<protein>
    <recommendedName>
        <fullName evidence="4">RUN domain-containing protein</fullName>
    </recommendedName>
</protein>
<evidence type="ECO:0000259" key="4">
    <source>
        <dbReference type="PROSITE" id="PS50826"/>
    </source>
</evidence>
<dbReference type="InterPro" id="IPR004012">
    <property type="entry name" value="Run_dom"/>
</dbReference>
<feature type="region of interest" description="Disordered" evidence="3">
    <location>
        <begin position="171"/>
        <end position="205"/>
    </location>
</feature>
<dbReference type="SMART" id="SM00028">
    <property type="entry name" value="TPR"/>
    <property type="match status" value="5"/>
</dbReference>
<dbReference type="PANTHER" id="PTHR44858:SF20">
    <property type="entry name" value="SHSP DOMAIN-CONTAINING PROTEIN"/>
    <property type="match status" value="1"/>
</dbReference>